<feature type="signal peptide" evidence="7">
    <location>
        <begin position="1"/>
        <end position="47"/>
    </location>
</feature>
<dbReference type="eggNOG" id="ENOG5033JYS">
    <property type="taxonomic scope" value="Bacteria"/>
</dbReference>
<feature type="compositionally biased region" description="Low complexity" evidence="6">
    <location>
        <begin position="84"/>
        <end position="99"/>
    </location>
</feature>
<sequence>MTSTDARCSASSGVFMSSTHRRFTGRTALALPALGAALALVVTSCSASTDSAVSGTVVSSSGSASASASATSTQELFPAASASPSASASASASPSASSPAPAPSVVTITVHAEPTETKTAESKSDSKSEDKSESKKDSTCASDSASTVVSKALRELKNKSRWDQWTNVSRTYEGYDPCAELSWIDAIPGSSPSDCCISSMAHHILLFHRGKFIGTATYEPYSFSPVITRTSDSSISVTYRYVKGDESSASASGRTTAEFSWSSSQNKVVMTGEVPPSE</sequence>
<feature type="region of interest" description="Disordered" evidence="6">
    <location>
        <begin position="84"/>
        <end position="103"/>
    </location>
</feature>
<dbReference type="HOGENOM" id="CLU_1061224_0_0_11"/>
<dbReference type="EMBL" id="AP011540">
    <property type="protein sequence ID" value="BAI64411.1"/>
    <property type="molecule type" value="Genomic_DNA"/>
</dbReference>
<keyword evidence="2 7" id="KW-0732">Signal</keyword>
<reference evidence="9" key="1">
    <citation type="submission" date="2009-07" db="EMBL/GenBank/DDBJ databases">
        <title>Complete genome sequence of Rothia mucilaginosa DJ.</title>
        <authorList>
            <person name="Yamane K."/>
            <person name="Nambu T."/>
            <person name="Mashimo C."/>
            <person name="Sugimori C."/>
            <person name="Yamanaka T."/>
            <person name="Leung K."/>
            <person name="Fukushima H."/>
        </authorList>
    </citation>
    <scope>NUCLEOTIDE SEQUENCE [LARGE SCALE GENOMIC DNA]</scope>
    <source>
        <strain evidence="9">DY-18</strain>
    </source>
</reference>
<feature type="region of interest" description="Disordered" evidence="6">
    <location>
        <begin position="111"/>
        <end position="141"/>
    </location>
</feature>
<dbReference type="Pfam" id="PF14041">
    <property type="entry name" value="Lipoprotein_21"/>
    <property type="match status" value="1"/>
</dbReference>
<keyword evidence="9" id="KW-1185">Reference proteome</keyword>
<reference evidence="8 9" key="2">
    <citation type="journal article" date="2010" name="J Osaka Dent Univ">
        <title>Isolation and identification of Rothia mucilaginosa from persistent apical periodontitis lesions.</title>
        <authorList>
            <person name="Yamane K."/>
            <person name="Yoshida M."/>
            <person name="Fujihira T."/>
            <person name="Baba T."/>
            <person name="Tsuji N."/>
            <person name="Hayashi H."/>
            <person name="Sugimori C."/>
            <person name="Yamanaka T."/>
            <person name="Mashimo C."/>
            <person name="Nambu T."/>
            <person name="Kawai H."/>
            <person name="Fukushima H."/>
        </authorList>
    </citation>
    <scope>NUCLEOTIDE SEQUENCE [LARGE SCALE GENOMIC DNA]</scope>
    <source>
        <strain evidence="8 9">DY-18</strain>
    </source>
</reference>
<accession>D2NRY5</accession>
<dbReference type="KEGG" id="rmu:RMDY18_05790"/>
<dbReference type="AlphaFoldDB" id="D2NRY5"/>
<evidence type="ECO:0000256" key="2">
    <source>
        <dbReference type="ARBA" id="ARBA00022729"/>
    </source>
</evidence>
<feature type="compositionally biased region" description="Basic and acidic residues" evidence="6">
    <location>
        <begin position="113"/>
        <end position="138"/>
    </location>
</feature>
<keyword evidence="1" id="KW-1003">Cell membrane</keyword>
<evidence type="ECO:0000256" key="7">
    <source>
        <dbReference type="SAM" id="SignalP"/>
    </source>
</evidence>
<evidence type="ECO:0000256" key="5">
    <source>
        <dbReference type="ARBA" id="ARBA00023288"/>
    </source>
</evidence>
<protein>
    <recommendedName>
        <fullName evidence="10">LppP/LprE family lipoprotein</fullName>
    </recommendedName>
</protein>
<dbReference type="Proteomes" id="UP000001883">
    <property type="component" value="Chromosome"/>
</dbReference>
<evidence type="ECO:0008006" key="10">
    <source>
        <dbReference type="Google" id="ProtNLM"/>
    </source>
</evidence>
<keyword evidence="5" id="KW-0449">Lipoprotein</keyword>
<feature type="chain" id="PRO_5003034159" description="LppP/LprE family lipoprotein" evidence="7">
    <location>
        <begin position="48"/>
        <end position="278"/>
    </location>
</feature>
<evidence type="ECO:0000256" key="6">
    <source>
        <dbReference type="SAM" id="MobiDB-lite"/>
    </source>
</evidence>
<keyword evidence="4" id="KW-0564">Palmitate</keyword>
<gene>
    <name evidence="8" type="ordered locus">RMDY18_05790</name>
</gene>
<evidence type="ECO:0000313" key="8">
    <source>
        <dbReference type="EMBL" id="BAI64411.1"/>
    </source>
</evidence>
<evidence type="ECO:0000256" key="1">
    <source>
        <dbReference type="ARBA" id="ARBA00022475"/>
    </source>
</evidence>
<evidence type="ECO:0000256" key="4">
    <source>
        <dbReference type="ARBA" id="ARBA00023139"/>
    </source>
</evidence>
<name>D2NRY5_ROTMD</name>
<feature type="compositionally biased region" description="Polar residues" evidence="6">
    <location>
        <begin position="247"/>
        <end position="268"/>
    </location>
</feature>
<evidence type="ECO:0000256" key="3">
    <source>
        <dbReference type="ARBA" id="ARBA00023136"/>
    </source>
</evidence>
<dbReference type="STRING" id="680646.RMDY18_05790"/>
<proteinExistence type="predicted"/>
<feature type="region of interest" description="Disordered" evidence="6">
    <location>
        <begin position="246"/>
        <end position="278"/>
    </location>
</feature>
<dbReference type="InterPro" id="IPR025971">
    <property type="entry name" value="LppP/LprE"/>
</dbReference>
<organism evidence="8 9">
    <name type="scientific">Rothia mucilaginosa (strain DY-18)</name>
    <name type="common">Stomatococcus mucilaginosus</name>
    <dbReference type="NCBI Taxonomy" id="680646"/>
    <lineage>
        <taxon>Bacteria</taxon>
        <taxon>Bacillati</taxon>
        <taxon>Actinomycetota</taxon>
        <taxon>Actinomycetes</taxon>
        <taxon>Micrococcales</taxon>
        <taxon>Micrococcaceae</taxon>
        <taxon>Rothia</taxon>
    </lineage>
</organism>
<reference evidence="8 9" key="3">
    <citation type="journal article" date="2010" name="Sequencing">
        <title>Complete Genome Sequence of Rothia mucilaginosa DY-18: A Clinical Isolate with Dense Meshwork-Like Structures from a Persistent Apical Periodontitis Lesion.</title>
        <authorList>
            <person name="Yamane K."/>
            <person name="Nambu T."/>
            <person name="Yamanaka T."/>
            <person name="Mashimo C."/>
            <person name="Sugimori C."/>
            <person name="Leung K.-P."/>
            <person name="Fukushima H."/>
        </authorList>
    </citation>
    <scope>NUCLEOTIDE SEQUENCE [LARGE SCALE GENOMIC DNA]</scope>
    <source>
        <strain evidence="8 9">DY-18</strain>
    </source>
</reference>
<evidence type="ECO:0000313" key="9">
    <source>
        <dbReference type="Proteomes" id="UP000001883"/>
    </source>
</evidence>
<keyword evidence="3" id="KW-0472">Membrane</keyword>